<accession>A0A7R9GCD7</accession>
<dbReference type="AlphaFoldDB" id="A0A7R9GCD7"/>
<dbReference type="GO" id="GO:0016324">
    <property type="term" value="C:apical plasma membrane"/>
    <property type="evidence" value="ECO:0007669"/>
    <property type="project" value="TreeGrafter"/>
</dbReference>
<dbReference type="GO" id="GO:0030010">
    <property type="term" value="P:establishment of cell polarity"/>
    <property type="evidence" value="ECO:0007669"/>
    <property type="project" value="TreeGrafter"/>
</dbReference>
<dbReference type="PANTHER" id="PTHR16484:SF17">
    <property type="entry name" value="BAZOOKA, ISOFORM B"/>
    <property type="match status" value="1"/>
</dbReference>
<reference evidence="6" key="1">
    <citation type="submission" date="2020-11" db="EMBL/GenBank/DDBJ databases">
        <authorList>
            <person name="Tran Van P."/>
        </authorList>
    </citation>
    <scope>NUCLEOTIDE SEQUENCE</scope>
</reference>
<evidence type="ECO:0000313" key="7">
    <source>
        <dbReference type="Proteomes" id="UP000678499"/>
    </source>
</evidence>
<dbReference type="GO" id="GO:0005912">
    <property type="term" value="C:adherens junction"/>
    <property type="evidence" value="ECO:0007669"/>
    <property type="project" value="TreeGrafter"/>
</dbReference>
<dbReference type="Gene3D" id="3.10.20.90">
    <property type="entry name" value="Phosphatidylinositol 3-kinase Catalytic Subunit, Chain A, domain 1"/>
    <property type="match status" value="1"/>
</dbReference>
<keyword evidence="7" id="KW-1185">Reference proteome</keyword>
<evidence type="ECO:0000256" key="1">
    <source>
        <dbReference type="ARBA" id="ARBA00022618"/>
    </source>
</evidence>
<feature type="domain" description="Par3/HAL N-terminal" evidence="5">
    <location>
        <begin position="10"/>
        <end position="53"/>
    </location>
</feature>
<dbReference type="InterPro" id="IPR052213">
    <property type="entry name" value="PAR3"/>
</dbReference>
<dbReference type="GO" id="GO:0000226">
    <property type="term" value="P:microtubule cytoskeleton organization"/>
    <property type="evidence" value="ECO:0007669"/>
    <property type="project" value="TreeGrafter"/>
</dbReference>
<evidence type="ECO:0000259" key="5">
    <source>
        <dbReference type="Pfam" id="PF12053"/>
    </source>
</evidence>
<dbReference type="GO" id="GO:0045197">
    <property type="term" value="P:establishment or maintenance of epithelial cell apical/basal polarity"/>
    <property type="evidence" value="ECO:0007669"/>
    <property type="project" value="TreeGrafter"/>
</dbReference>
<proteinExistence type="predicted"/>
<dbReference type="InterPro" id="IPR021922">
    <property type="entry name" value="Par3/HAL_N"/>
</dbReference>
<evidence type="ECO:0000313" key="6">
    <source>
        <dbReference type="EMBL" id="CAD7275852.1"/>
    </source>
</evidence>
<dbReference type="Proteomes" id="UP000678499">
    <property type="component" value="Unassembled WGS sequence"/>
</dbReference>
<dbReference type="GO" id="GO:0043296">
    <property type="term" value="C:apical junction complex"/>
    <property type="evidence" value="ECO:0007669"/>
    <property type="project" value="TreeGrafter"/>
</dbReference>
<evidence type="ECO:0000256" key="3">
    <source>
        <dbReference type="ARBA" id="ARBA00023306"/>
    </source>
</evidence>
<gene>
    <name evidence="6" type="ORF">NMOB1V02_LOCUS3638</name>
</gene>
<dbReference type="Pfam" id="PF12053">
    <property type="entry name" value="Par3_HAL_N_term"/>
    <property type="match status" value="1"/>
</dbReference>
<evidence type="ECO:0000256" key="4">
    <source>
        <dbReference type="SAM" id="MobiDB-lite"/>
    </source>
</evidence>
<protein>
    <recommendedName>
        <fullName evidence="5">Par3/HAL N-terminal domain-containing protein</fullName>
    </recommendedName>
</protein>
<dbReference type="GO" id="GO:0051301">
    <property type="term" value="P:cell division"/>
    <property type="evidence" value="ECO:0007669"/>
    <property type="project" value="UniProtKB-KW"/>
</dbReference>
<keyword evidence="2" id="KW-0677">Repeat</keyword>
<dbReference type="EMBL" id="CAJPEX010000492">
    <property type="protein sequence ID" value="CAG0916004.1"/>
    <property type="molecule type" value="Genomic_DNA"/>
</dbReference>
<organism evidence="6">
    <name type="scientific">Notodromas monacha</name>
    <dbReference type="NCBI Taxonomy" id="399045"/>
    <lineage>
        <taxon>Eukaryota</taxon>
        <taxon>Metazoa</taxon>
        <taxon>Ecdysozoa</taxon>
        <taxon>Arthropoda</taxon>
        <taxon>Crustacea</taxon>
        <taxon>Oligostraca</taxon>
        <taxon>Ostracoda</taxon>
        <taxon>Podocopa</taxon>
        <taxon>Podocopida</taxon>
        <taxon>Cypridocopina</taxon>
        <taxon>Cypridoidea</taxon>
        <taxon>Cyprididae</taxon>
        <taxon>Notodromas</taxon>
    </lineage>
</organism>
<dbReference type="GO" id="GO:0005938">
    <property type="term" value="C:cell cortex"/>
    <property type="evidence" value="ECO:0007669"/>
    <property type="project" value="TreeGrafter"/>
</dbReference>
<dbReference type="GO" id="GO:0008104">
    <property type="term" value="P:intracellular protein localization"/>
    <property type="evidence" value="ECO:0007669"/>
    <property type="project" value="TreeGrafter"/>
</dbReference>
<dbReference type="GO" id="GO:0007155">
    <property type="term" value="P:cell adhesion"/>
    <property type="evidence" value="ECO:0007669"/>
    <property type="project" value="TreeGrafter"/>
</dbReference>
<dbReference type="EMBL" id="OA882529">
    <property type="protein sequence ID" value="CAD7275852.1"/>
    <property type="molecule type" value="Genomic_DNA"/>
</dbReference>
<keyword evidence="3" id="KW-0131">Cell cycle</keyword>
<feature type="region of interest" description="Disordered" evidence="4">
    <location>
        <begin position="51"/>
        <end position="98"/>
    </location>
</feature>
<keyword evidence="1" id="KW-0132">Cell division</keyword>
<dbReference type="PANTHER" id="PTHR16484">
    <property type="entry name" value="PARTITIONING DEFECTIVE 3 RELATED"/>
    <property type="match status" value="1"/>
</dbReference>
<name>A0A7R9GCD7_9CRUS</name>
<sequence length="98" mass="10409">MKLFRATKRSEPPDSWVLVHSLQGSGGGILDPDDRLSDVVDDREQIIACYEEEGGPSHHIGDGTSASSSPSSSASPTHSPAFQNHGLSSKHVSRRSGL</sequence>
<dbReference type="GO" id="GO:0035091">
    <property type="term" value="F:phosphatidylinositol binding"/>
    <property type="evidence" value="ECO:0007669"/>
    <property type="project" value="TreeGrafter"/>
</dbReference>
<evidence type="ECO:0000256" key="2">
    <source>
        <dbReference type="ARBA" id="ARBA00022737"/>
    </source>
</evidence>
<dbReference type="GO" id="GO:0051660">
    <property type="term" value="P:establishment of centrosome localization"/>
    <property type="evidence" value="ECO:0007669"/>
    <property type="project" value="TreeGrafter"/>
</dbReference>
<feature type="compositionally biased region" description="Low complexity" evidence="4">
    <location>
        <begin position="64"/>
        <end position="81"/>
    </location>
</feature>